<evidence type="ECO:0000256" key="5">
    <source>
        <dbReference type="ARBA" id="ARBA00022692"/>
    </source>
</evidence>
<organism evidence="10 11">
    <name type="scientific">Megasphaera hutchinsoni</name>
    <dbReference type="NCBI Taxonomy" id="1588748"/>
    <lineage>
        <taxon>Bacteria</taxon>
        <taxon>Bacillati</taxon>
        <taxon>Bacillota</taxon>
        <taxon>Negativicutes</taxon>
        <taxon>Veillonellales</taxon>
        <taxon>Veillonellaceae</taxon>
        <taxon>Megasphaera</taxon>
    </lineage>
</organism>
<evidence type="ECO:0000256" key="3">
    <source>
        <dbReference type="ARBA" id="ARBA00022448"/>
    </source>
</evidence>
<dbReference type="EMBL" id="LSDT01000002">
    <property type="protein sequence ID" value="KXB93197.1"/>
    <property type="molecule type" value="Genomic_DNA"/>
</dbReference>
<feature type="transmembrane region" description="Helical" evidence="9">
    <location>
        <begin position="159"/>
        <end position="179"/>
    </location>
</feature>
<accession>A0A134CM49</accession>
<sequence>MYEYNIIMVKENYIRSDAKMMAILDYWDGVLYYPILIIILTVAGLYFTGKTGFVQLRMFGESIRVVREKPATKGAVSSFQALMVSTASRVGTGNIIGVSTAICLGGPGAVFWMWLLALIGGSTAFIESTLAQIFKRRDVRGGSFGGPAYYIEAALHQRWLGVVFAIALILTYAGGFNLLCSYNMQSTFMAYSFYQPDSTPWIIGAIFALIVGYCLVGGGKRIIRITSVLVPVMGTVYIIAALLVILLNITALPHVFSVIFADAFDFQSILGGVSGSCMIYGIKRGLYSNEAGIGSAPNAAAAAMVSHPVKQGLVQMLSVFIDTLLVCSATAFLGLFSGVPATEEVAGALYIQQAATSVYGHFGPLLITICMLLFGFSTLIGNLYYVDNCIHFIHRKMPSHWFVILFRLVCIFIIFIGSAMSMAAVWDIADILMALMCIINIPACLLLGNMAVRALKDYQQQKKAGHDPVFKAADIGLADDRVEFWK</sequence>
<dbReference type="PANTHER" id="PTHR30330:SF1">
    <property type="entry name" value="AMINO-ACID CARRIER PROTEIN ALST"/>
    <property type="match status" value="1"/>
</dbReference>
<feature type="transmembrane region" description="Helical" evidence="9">
    <location>
        <begin position="319"/>
        <end position="339"/>
    </location>
</feature>
<proteinExistence type="inferred from homology"/>
<protein>
    <submittedName>
        <fullName evidence="10">Amino acid carrier protein</fullName>
    </submittedName>
</protein>
<comment type="caution">
    <text evidence="10">The sequence shown here is derived from an EMBL/GenBank/DDBJ whole genome shotgun (WGS) entry which is preliminary data.</text>
</comment>
<name>A0A134CM49_9FIRM</name>
<dbReference type="PROSITE" id="PS00873">
    <property type="entry name" value="NA_ALANINE_SYMP"/>
    <property type="match status" value="1"/>
</dbReference>
<evidence type="ECO:0000256" key="1">
    <source>
        <dbReference type="ARBA" id="ARBA00004651"/>
    </source>
</evidence>
<evidence type="ECO:0000313" key="10">
    <source>
        <dbReference type="EMBL" id="KXB93197.1"/>
    </source>
</evidence>
<reference evidence="11" key="1">
    <citation type="submission" date="2016-01" db="EMBL/GenBank/DDBJ databases">
        <authorList>
            <person name="Mitreva M."/>
            <person name="Pepin K.H."/>
            <person name="Mihindukulasuriya K.A."/>
            <person name="Fulton R."/>
            <person name="Fronick C."/>
            <person name="O'Laughlin M."/>
            <person name="Miner T."/>
            <person name="Herter B."/>
            <person name="Rosa B.A."/>
            <person name="Cordes M."/>
            <person name="Tomlinson C."/>
            <person name="Wollam A."/>
            <person name="Palsikar V.B."/>
            <person name="Mardis E.R."/>
            <person name="Wilson R.K."/>
        </authorList>
    </citation>
    <scope>NUCLEOTIDE SEQUENCE [LARGE SCALE GENOMIC DNA]</scope>
    <source>
        <strain evidence="11">KA00182</strain>
    </source>
</reference>
<keyword evidence="8 9" id="KW-0472">Membrane</keyword>
<keyword evidence="6 9" id="KW-0769">Symport</keyword>
<feature type="transmembrane region" description="Helical" evidence="9">
    <location>
        <begin position="359"/>
        <end position="380"/>
    </location>
</feature>
<evidence type="ECO:0000256" key="7">
    <source>
        <dbReference type="ARBA" id="ARBA00022989"/>
    </source>
</evidence>
<feature type="transmembrane region" description="Helical" evidence="9">
    <location>
        <begin position="431"/>
        <end position="452"/>
    </location>
</feature>
<comment type="subcellular location">
    <subcellularLocation>
        <location evidence="1 9">Cell membrane</location>
        <topology evidence="1 9">Multi-pass membrane protein</topology>
    </subcellularLocation>
</comment>
<feature type="transmembrane region" description="Helical" evidence="9">
    <location>
        <begin position="255"/>
        <end position="280"/>
    </location>
</feature>
<dbReference type="PANTHER" id="PTHR30330">
    <property type="entry name" value="AGSS FAMILY TRANSPORTER, SODIUM-ALANINE"/>
    <property type="match status" value="1"/>
</dbReference>
<evidence type="ECO:0000256" key="6">
    <source>
        <dbReference type="ARBA" id="ARBA00022847"/>
    </source>
</evidence>
<keyword evidence="11" id="KW-1185">Reference proteome</keyword>
<gene>
    <name evidence="10" type="ORF">HMPREF3182_00115</name>
</gene>
<feature type="transmembrane region" description="Helical" evidence="9">
    <location>
        <begin position="111"/>
        <end position="134"/>
    </location>
</feature>
<dbReference type="NCBIfam" id="TIGR00835">
    <property type="entry name" value="agcS"/>
    <property type="match status" value="1"/>
</dbReference>
<comment type="similarity">
    <text evidence="2 9">Belongs to the alanine or glycine:cation symporter (AGCS) (TC 2.A.25) family.</text>
</comment>
<keyword evidence="3 9" id="KW-0813">Transport</keyword>
<feature type="transmembrane region" description="Helical" evidence="9">
    <location>
        <begin position="401"/>
        <end position="425"/>
    </location>
</feature>
<dbReference type="Pfam" id="PF01235">
    <property type="entry name" value="Na_Ala_symp"/>
    <property type="match status" value="1"/>
</dbReference>
<evidence type="ECO:0000256" key="4">
    <source>
        <dbReference type="ARBA" id="ARBA00022475"/>
    </source>
</evidence>
<evidence type="ECO:0000256" key="9">
    <source>
        <dbReference type="RuleBase" id="RU363064"/>
    </source>
</evidence>
<dbReference type="Proteomes" id="UP000070160">
    <property type="component" value="Unassembled WGS sequence"/>
</dbReference>
<feature type="transmembrane region" description="Helical" evidence="9">
    <location>
        <begin position="30"/>
        <end position="49"/>
    </location>
</feature>
<evidence type="ECO:0000256" key="2">
    <source>
        <dbReference type="ARBA" id="ARBA00009261"/>
    </source>
</evidence>
<feature type="transmembrane region" description="Helical" evidence="9">
    <location>
        <begin position="199"/>
        <end position="216"/>
    </location>
</feature>
<evidence type="ECO:0000313" key="11">
    <source>
        <dbReference type="Proteomes" id="UP000070160"/>
    </source>
</evidence>
<evidence type="ECO:0000256" key="8">
    <source>
        <dbReference type="ARBA" id="ARBA00023136"/>
    </source>
</evidence>
<keyword evidence="4 9" id="KW-1003">Cell membrane</keyword>
<dbReference type="AlphaFoldDB" id="A0A134CM49"/>
<keyword evidence="7 9" id="KW-1133">Transmembrane helix</keyword>
<dbReference type="FunFam" id="1.20.1740.10:FF:000004">
    <property type="entry name" value="Sodium:alanine symporter family protein"/>
    <property type="match status" value="1"/>
</dbReference>
<keyword evidence="5 9" id="KW-0812">Transmembrane</keyword>
<dbReference type="GO" id="GO:0005886">
    <property type="term" value="C:plasma membrane"/>
    <property type="evidence" value="ECO:0007669"/>
    <property type="project" value="UniProtKB-SubCell"/>
</dbReference>
<dbReference type="PRINTS" id="PR00175">
    <property type="entry name" value="NAALASMPORT"/>
</dbReference>
<dbReference type="InterPro" id="IPR001463">
    <property type="entry name" value="Na/Ala_symport"/>
</dbReference>
<feature type="transmembrane region" description="Helical" evidence="9">
    <location>
        <begin position="228"/>
        <end position="249"/>
    </location>
</feature>
<dbReference type="Gene3D" id="1.20.1740.10">
    <property type="entry name" value="Amino acid/polyamine transporter I"/>
    <property type="match status" value="1"/>
</dbReference>
<dbReference type="PATRIC" id="fig|1588748.3.peg.111"/>
<dbReference type="GO" id="GO:0005283">
    <property type="term" value="F:amino acid:sodium symporter activity"/>
    <property type="evidence" value="ECO:0007669"/>
    <property type="project" value="InterPro"/>
</dbReference>